<evidence type="ECO:0000256" key="5">
    <source>
        <dbReference type="ARBA" id="ARBA00022519"/>
    </source>
</evidence>
<evidence type="ECO:0000256" key="6">
    <source>
        <dbReference type="ARBA" id="ARBA00022692"/>
    </source>
</evidence>
<dbReference type="Pfam" id="PF07963">
    <property type="entry name" value="N_methyl"/>
    <property type="match status" value="1"/>
</dbReference>
<keyword evidence="5 9" id="KW-0997">Cell inner membrane</keyword>
<evidence type="ECO:0000256" key="9">
    <source>
        <dbReference type="RuleBase" id="RU368030"/>
    </source>
</evidence>
<comment type="subcellular location">
    <subcellularLocation>
        <location evidence="1 9">Cell inner membrane</location>
        <topology evidence="1 9">Single-pass membrane protein</topology>
    </subcellularLocation>
</comment>
<dbReference type="NCBIfam" id="TIGR02532">
    <property type="entry name" value="IV_pilin_GFxxxE"/>
    <property type="match status" value="1"/>
</dbReference>
<dbReference type="InterPro" id="IPR045584">
    <property type="entry name" value="Pilin-like"/>
</dbReference>
<protein>
    <recommendedName>
        <fullName evidence="9">Type II secretion system protein I</fullName>
        <shortName evidence="9">T2SS minor pseudopilin I</shortName>
    </recommendedName>
</protein>
<keyword evidence="7 9" id="KW-1133">Transmembrane helix</keyword>
<evidence type="ECO:0000313" key="11">
    <source>
        <dbReference type="EMBL" id="URI16426.1"/>
    </source>
</evidence>
<sequence>MAERGGFTLIELLVALAVFALAAMALLNLSGEGVRSAARVETRTLGGVVAENLAVEAMTAQSLPTGETSGQVQMAGQAWRWRRTVSGTAVPGMGRIDIAVYDDDGLAADRTLFRSAGS</sequence>
<evidence type="ECO:0000256" key="2">
    <source>
        <dbReference type="ARBA" id="ARBA00008358"/>
    </source>
</evidence>
<accession>A0ABY4SRR9</accession>
<comment type="function">
    <text evidence="9">Component of the type II secretion system required for the energy-dependent secretion of extracellular factors such as proteases and toxins from the periplasm.</text>
</comment>
<evidence type="ECO:0000256" key="1">
    <source>
        <dbReference type="ARBA" id="ARBA00004377"/>
    </source>
</evidence>
<keyword evidence="8 9" id="KW-0472">Membrane</keyword>
<comment type="similarity">
    <text evidence="2 9">Belongs to the GSP I family.</text>
</comment>
<dbReference type="PANTHER" id="PTHR38779">
    <property type="entry name" value="TYPE II SECRETION SYSTEM PROTEIN I-RELATED"/>
    <property type="match status" value="1"/>
</dbReference>
<dbReference type="NCBIfam" id="TIGR01707">
    <property type="entry name" value="gspI"/>
    <property type="match status" value="1"/>
</dbReference>
<comment type="PTM">
    <text evidence="9">Cleaved by prepilin peptidase.</text>
</comment>
<keyword evidence="3" id="KW-1003">Cell membrane</keyword>
<dbReference type="SUPFAM" id="SSF54523">
    <property type="entry name" value="Pili subunits"/>
    <property type="match status" value="1"/>
</dbReference>
<gene>
    <name evidence="11" type="primary">gspI</name>
    <name evidence="11" type="ORF">M8231_05455</name>
</gene>
<keyword evidence="12" id="KW-1185">Reference proteome</keyword>
<evidence type="ECO:0000256" key="8">
    <source>
        <dbReference type="ARBA" id="ARBA00023136"/>
    </source>
</evidence>
<evidence type="ECO:0000256" key="3">
    <source>
        <dbReference type="ARBA" id="ARBA00022475"/>
    </source>
</evidence>
<proteinExistence type="inferred from homology"/>
<evidence type="ECO:0000313" key="12">
    <source>
        <dbReference type="Proteomes" id="UP001055429"/>
    </source>
</evidence>
<dbReference type="EMBL" id="CP097649">
    <property type="protein sequence ID" value="URI16426.1"/>
    <property type="molecule type" value="Genomic_DNA"/>
</dbReference>
<organism evidence="11 12">
    <name type="scientific">Brevundimonas albigilva</name>
    <dbReference type="NCBI Taxonomy" id="1312364"/>
    <lineage>
        <taxon>Bacteria</taxon>
        <taxon>Pseudomonadati</taxon>
        <taxon>Pseudomonadota</taxon>
        <taxon>Alphaproteobacteria</taxon>
        <taxon>Caulobacterales</taxon>
        <taxon>Caulobacteraceae</taxon>
        <taxon>Brevundimonas</taxon>
    </lineage>
</organism>
<dbReference type="Pfam" id="PF02501">
    <property type="entry name" value="T2SSI"/>
    <property type="match status" value="1"/>
</dbReference>
<reference evidence="11" key="1">
    <citation type="submission" date="2022-05" db="EMBL/GenBank/DDBJ databases">
        <title>Brevundimonas albigilva TT17 genome sequence.</title>
        <authorList>
            <person name="Lee K."/>
            <person name="Son H."/>
        </authorList>
    </citation>
    <scope>NUCLEOTIDE SEQUENCE</scope>
    <source>
        <strain evidence="11">TT17</strain>
    </source>
</reference>
<name>A0ABY4SRR9_9CAUL</name>
<dbReference type="InterPro" id="IPR012902">
    <property type="entry name" value="N_methyl_site"/>
</dbReference>
<feature type="domain" description="Type II secretion system protein GspI C-terminal" evidence="10">
    <location>
        <begin position="41"/>
        <end position="113"/>
    </location>
</feature>
<dbReference type="Proteomes" id="UP001055429">
    <property type="component" value="Chromosome"/>
</dbReference>
<dbReference type="InterPro" id="IPR003413">
    <property type="entry name" value="T2SS_GspI_C"/>
</dbReference>
<feature type="transmembrane region" description="Helical" evidence="9">
    <location>
        <begin position="6"/>
        <end position="29"/>
    </location>
</feature>
<dbReference type="RefSeq" id="WP_249750878.1">
    <property type="nucleotide sequence ID" value="NZ_CP097298.1"/>
</dbReference>
<evidence type="ECO:0000256" key="7">
    <source>
        <dbReference type="ARBA" id="ARBA00022989"/>
    </source>
</evidence>
<dbReference type="PROSITE" id="PS00409">
    <property type="entry name" value="PROKAR_NTER_METHYL"/>
    <property type="match status" value="1"/>
</dbReference>
<evidence type="ECO:0000259" key="10">
    <source>
        <dbReference type="Pfam" id="PF02501"/>
    </source>
</evidence>
<keyword evidence="6 9" id="KW-0812">Transmembrane</keyword>
<comment type="subunit">
    <text evidence="9">Type II secretion is composed of four main components: the outer membrane complex, the inner membrane complex, the cytoplasmic secretion ATPase and the periplasm-spanning pseudopilus.</text>
</comment>
<evidence type="ECO:0000256" key="4">
    <source>
        <dbReference type="ARBA" id="ARBA00022481"/>
    </source>
</evidence>
<dbReference type="InterPro" id="IPR010052">
    <property type="entry name" value="T2SS_protein-GspI"/>
</dbReference>
<dbReference type="PANTHER" id="PTHR38779:SF2">
    <property type="entry name" value="TYPE II SECRETION SYSTEM PROTEIN I-RELATED"/>
    <property type="match status" value="1"/>
</dbReference>
<keyword evidence="4 9" id="KW-0488">Methylation</keyword>
<dbReference type="Gene3D" id="3.30.1300.30">
    <property type="entry name" value="GSPII I/J protein-like"/>
    <property type="match status" value="1"/>
</dbReference>